<accession>A0A9Q1H9Z3</accession>
<dbReference type="PANTHER" id="PTHR33244">
    <property type="entry name" value="INTEGRASE CATALYTIC DOMAIN-CONTAINING PROTEIN-RELATED"/>
    <property type="match status" value="1"/>
</dbReference>
<dbReference type="AlphaFoldDB" id="A0A9Q1H9Z3"/>
<comment type="caution">
    <text evidence="2">The sequence shown here is derived from an EMBL/GenBank/DDBJ whole genome shotgun (WGS) entry which is preliminary data.</text>
</comment>
<evidence type="ECO:0000313" key="3">
    <source>
        <dbReference type="Proteomes" id="UP001152320"/>
    </source>
</evidence>
<reference evidence="2" key="1">
    <citation type="submission" date="2021-10" db="EMBL/GenBank/DDBJ databases">
        <title>Tropical sea cucumber genome reveals ecological adaptation and Cuvierian tubules defense mechanism.</title>
        <authorList>
            <person name="Chen T."/>
        </authorList>
    </citation>
    <scope>NUCLEOTIDE SEQUENCE</scope>
    <source>
        <strain evidence="2">Nanhai2018</strain>
        <tissue evidence="2">Muscle</tissue>
    </source>
</reference>
<name>A0A9Q1H9Z3_HOLLE</name>
<dbReference type="PANTHER" id="PTHR33244:SF3">
    <property type="entry name" value="PEPTIDASE A2 DOMAIN-CONTAINING PROTEIN"/>
    <property type="match status" value="1"/>
</dbReference>
<dbReference type="OrthoDB" id="8057760at2759"/>
<keyword evidence="3" id="KW-1185">Reference proteome</keyword>
<protein>
    <submittedName>
        <fullName evidence="2">Uncharacterized protein</fullName>
    </submittedName>
</protein>
<dbReference type="Proteomes" id="UP001152320">
    <property type="component" value="Chromosome 8"/>
</dbReference>
<evidence type="ECO:0000313" key="2">
    <source>
        <dbReference type="EMBL" id="KAJ8037903.1"/>
    </source>
</evidence>
<dbReference type="EMBL" id="JAIZAY010000008">
    <property type="protein sequence ID" value="KAJ8037903.1"/>
    <property type="molecule type" value="Genomic_DNA"/>
</dbReference>
<feature type="compositionally biased region" description="Acidic residues" evidence="1">
    <location>
        <begin position="110"/>
        <end position="123"/>
    </location>
</feature>
<feature type="region of interest" description="Disordered" evidence="1">
    <location>
        <begin position="20"/>
        <end position="47"/>
    </location>
</feature>
<sequence>MSRMVRTTLPVSEELLHPESLRRRKIQDSLKKRQASQEKYYNAHTKKPLPELRIGESVRMKRDGKWYPAQVTPFGNTPRSYVVETSEGNQYRRNQRALPQTKIPAKEEVLMEDEQVECEDNEGQSESKPQRNRKPSTWLKDYVTYK</sequence>
<proteinExistence type="predicted"/>
<feature type="region of interest" description="Disordered" evidence="1">
    <location>
        <begin position="107"/>
        <end position="146"/>
    </location>
</feature>
<gene>
    <name evidence="2" type="ORF">HOLleu_18843</name>
</gene>
<feature type="compositionally biased region" description="Basic and acidic residues" evidence="1">
    <location>
        <begin position="20"/>
        <end position="31"/>
    </location>
</feature>
<organism evidence="2 3">
    <name type="scientific">Holothuria leucospilota</name>
    <name type="common">Black long sea cucumber</name>
    <name type="synonym">Mertensiothuria leucospilota</name>
    <dbReference type="NCBI Taxonomy" id="206669"/>
    <lineage>
        <taxon>Eukaryota</taxon>
        <taxon>Metazoa</taxon>
        <taxon>Echinodermata</taxon>
        <taxon>Eleutherozoa</taxon>
        <taxon>Echinozoa</taxon>
        <taxon>Holothuroidea</taxon>
        <taxon>Aspidochirotacea</taxon>
        <taxon>Aspidochirotida</taxon>
        <taxon>Holothuriidae</taxon>
        <taxon>Holothuria</taxon>
    </lineage>
</organism>
<evidence type="ECO:0000256" key="1">
    <source>
        <dbReference type="SAM" id="MobiDB-lite"/>
    </source>
</evidence>